<dbReference type="Proteomes" id="UP001055439">
    <property type="component" value="Chromosome 8"/>
</dbReference>
<keyword evidence="2" id="KW-1185">Reference proteome</keyword>
<dbReference type="EMBL" id="CP097510">
    <property type="protein sequence ID" value="URE23260.1"/>
    <property type="molecule type" value="Genomic_DNA"/>
</dbReference>
<gene>
    <name evidence="1" type="ORF">MUK42_07441</name>
</gene>
<reference evidence="1" key="1">
    <citation type="submission" date="2022-05" db="EMBL/GenBank/DDBJ databases">
        <title>The Musa troglodytarum L. genome provides insights into the mechanism of non-climacteric behaviour and enrichment of carotenoids.</title>
        <authorList>
            <person name="Wang J."/>
        </authorList>
    </citation>
    <scope>NUCLEOTIDE SEQUENCE</scope>
    <source>
        <tissue evidence="1">Leaf</tissue>
    </source>
</reference>
<evidence type="ECO:0000313" key="1">
    <source>
        <dbReference type="EMBL" id="URE23260.1"/>
    </source>
</evidence>
<dbReference type="AlphaFoldDB" id="A0A9E7GY21"/>
<sequence>MASPLLLRSRASIRAILEEFYARAPAFSALVVPAIAGCLVQEARLLRSKITCSEFQLLFGVDVASPRCGCVGSTEFASLRGAPELGMGSPRHLNAFMTDPAVLCGSKEASAGDEVRRQDVISC</sequence>
<accession>A0A9E7GY21</accession>
<evidence type="ECO:0000313" key="2">
    <source>
        <dbReference type="Proteomes" id="UP001055439"/>
    </source>
</evidence>
<proteinExistence type="predicted"/>
<name>A0A9E7GY21_9LILI</name>
<organism evidence="1 2">
    <name type="scientific">Musa troglodytarum</name>
    <name type="common">fe'i banana</name>
    <dbReference type="NCBI Taxonomy" id="320322"/>
    <lineage>
        <taxon>Eukaryota</taxon>
        <taxon>Viridiplantae</taxon>
        <taxon>Streptophyta</taxon>
        <taxon>Embryophyta</taxon>
        <taxon>Tracheophyta</taxon>
        <taxon>Spermatophyta</taxon>
        <taxon>Magnoliopsida</taxon>
        <taxon>Liliopsida</taxon>
        <taxon>Zingiberales</taxon>
        <taxon>Musaceae</taxon>
        <taxon>Musa</taxon>
    </lineage>
</organism>
<protein>
    <submittedName>
        <fullName evidence="1">Uncharacterized protein</fullName>
    </submittedName>
</protein>